<evidence type="ECO:0000313" key="2">
    <source>
        <dbReference type="Proteomes" id="UP001430804"/>
    </source>
</evidence>
<dbReference type="Proteomes" id="UP001430804">
    <property type="component" value="Unassembled WGS sequence"/>
</dbReference>
<protein>
    <submittedName>
        <fullName evidence="1">Heme-binding protein</fullName>
    </submittedName>
</protein>
<dbReference type="Pfam" id="PF03928">
    <property type="entry name" value="HbpS-like"/>
    <property type="match status" value="1"/>
</dbReference>
<reference evidence="1" key="1">
    <citation type="submission" date="2021-07" db="EMBL/GenBank/DDBJ databases">
        <title>Pseudohoeflea marina sp. nov. a polyhydroxyalcanoate-producing bacterium.</title>
        <authorList>
            <person name="Zheng W."/>
            <person name="Yu S."/>
            <person name="Huang Y."/>
        </authorList>
    </citation>
    <scope>NUCLEOTIDE SEQUENCE</scope>
    <source>
        <strain evidence="1">DP4N28-3</strain>
    </source>
</reference>
<accession>A0ABS6WNA9</accession>
<comment type="caution">
    <text evidence="1">The sequence shown here is derived from an EMBL/GenBank/DDBJ whole genome shotgun (WGS) entry which is preliminary data.</text>
</comment>
<dbReference type="PANTHER" id="PTHR34309">
    <property type="entry name" value="SLR1406 PROTEIN"/>
    <property type="match status" value="1"/>
</dbReference>
<dbReference type="InterPro" id="IPR052517">
    <property type="entry name" value="GlcG_carb_metab_protein"/>
</dbReference>
<organism evidence="1 2">
    <name type="scientific">Pseudohoeflea coraliihabitans</name>
    <dbReference type="NCBI Taxonomy" id="2860393"/>
    <lineage>
        <taxon>Bacteria</taxon>
        <taxon>Pseudomonadati</taxon>
        <taxon>Pseudomonadota</taxon>
        <taxon>Alphaproteobacteria</taxon>
        <taxon>Hyphomicrobiales</taxon>
        <taxon>Rhizobiaceae</taxon>
        <taxon>Pseudohoeflea</taxon>
    </lineage>
</organism>
<dbReference type="InterPro" id="IPR005624">
    <property type="entry name" value="PduO/GlcC-like"/>
</dbReference>
<gene>
    <name evidence="1" type="ORF">KY465_04775</name>
</gene>
<dbReference type="PANTHER" id="PTHR34309:SF10">
    <property type="entry name" value="SLR1406 PROTEIN"/>
    <property type="match status" value="1"/>
</dbReference>
<keyword evidence="2" id="KW-1185">Reference proteome</keyword>
<name>A0ABS6WNA9_9HYPH</name>
<sequence>MATLTLTQANTIISAAFKHAEKLSLAPLTVVVLDPGGHMIALQRQDGSSILRCEIATGKAFGALALGLGSRKVSAMAIERPHFLEGLSGVSGGRIVPVPGGVLVRDSEGAIIGAVGITGDTSDNDEACAIAGIEAADLTADGG</sequence>
<dbReference type="EMBL" id="JAHWQX010000001">
    <property type="protein sequence ID" value="MBW3096585.1"/>
    <property type="molecule type" value="Genomic_DNA"/>
</dbReference>
<evidence type="ECO:0000313" key="1">
    <source>
        <dbReference type="EMBL" id="MBW3096585.1"/>
    </source>
</evidence>
<proteinExistence type="predicted"/>
<dbReference type="RefSeq" id="WP_219200338.1">
    <property type="nucleotide sequence ID" value="NZ_JAHWQX010000001.1"/>
</dbReference>